<dbReference type="GO" id="GO:0007283">
    <property type="term" value="P:spermatogenesis"/>
    <property type="evidence" value="ECO:0007669"/>
    <property type="project" value="TreeGrafter"/>
</dbReference>
<dbReference type="GO" id="GO:0007112">
    <property type="term" value="P:male meiosis cytokinesis"/>
    <property type="evidence" value="ECO:0007669"/>
    <property type="project" value="TreeGrafter"/>
</dbReference>
<dbReference type="Proteomes" id="UP000051574">
    <property type="component" value="Unassembled WGS sequence"/>
</dbReference>
<comment type="caution">
    <text evidence="6">The sequence shown here is derived from an EMBL/GenBank/DDBJ whole genome shotgun (WGS) entry which is preliminary data.</text>
</comment>
<protein>
    <recommendedName>
        <fullName evidence="8">Right handed beta helix domain-containing protein</fullName>
    </recommendedName>
</protein>
<dbReference type="OrthoDB" id="5978115at2759"/>
<evidence type="ECO:0000313" key="7">
    <source>
        <dbReference type="Proteomes" id="UP000051574"/>
    </source>
</evidence>
<feature type="domain" description="SHC SH2" evidence="5">
    <location>
        <begin position="20"/>
        <end position="255"/>
    </location>
</feature>
<feature type="non-terminal residue" evidence="6">
    <location>
        <position position="1"/>
    </location>
</feature>
<comment type="subcellular location">
    <subcellularLocation>
        <location evidence="1">Cytoplasm</location>
        <location evidence="1">Cytoskeleton</location>
        <location evidence="1">Spindle</location>
    </subcellularLocation>
</comment>
<dbReference type="EMBL" id="LJIG01022701">
    <property type="protein sequence ID" value="KRT79168.1"/>
    <property type="molecule type" value="Genomic_DNA"/>
</dbReference>
<feature type="domain" description="Right handed beta helix" evidence="4">
    <location>
        <begin position="370"/>
        <end position="484"/>
    </location>
</feature>
<evidence type="ECO:0000256" key="3">
    <source>
        <dbReference type="ARBA" id="ARBA00023212"/>
    </source>
</evidence>
<dbReference type="InterPro" id="IPR039448">
    <property type="entry name" value="Beta_helix"/>
</dbReference>
<reference evidence="6 7" key="1">
    <citation type="submission" date="2015-09" db="EMBL/GenBank/DDBJ databases">
        <title>Draft genome of the scarab beetle Oryctes borbonicus.</title>
        <authorList>
            <person name="Meyer J.M."/>
            <person name="Markov G.V."/>
            <person name="Baskaran P."/>
            <person name="Herrmann M."/>
            <person name="Sommer R.J."/>
            <person name="Roedelsperger C."/>
        </authorList>
    </citation>
    <scope>NUCLEOTIDE SEQUENCE [LARGE SCALE GENOMIC DNA]</scope>
    <source>
        <strain evidence="6">OB123</strain>
        <tissue evidence="6">Whole animal</tissue>
    </source>
</reference>
<evidence type="ECO:0000256" key="1">
    <source>
        <dbReference type="ARBA" id="ARBA00004186"/>
    </source>
</evidence>
<evidence type="ECO:0008006" key="8">
    <source>
        <dbReference type="Google" id="ProtNLM"/>
    </source>
</evidence>
<evidence type="ECO:0000256" key="2">
    <source>
        <dbReference type="ARBA" id="ARBA00022490"/>
    </source>
</evidence>
<gene>
    <name evidence="6" type="ORF">AMK59_6912</name>
</gene>
<keyword evidence="2" id="KW-0963">Cytoplasm</keyword>
<keyword evidence="3" id="KW-0206">Cytoskeleton</keyword>
<dbReference type="GO" id="GO:0005819">
    <property type="term" value="C:spindle"/>
    <property type="evidence" value="ECO:0007669"/>
    <property type="project" value="UniProtKB-SubCell"/>
</dbReference>
<dbReference type="PANTHER" id="PTHR14695">
    <property type="entry name" value="SHC SH2-DOMAIN BINDING PROTEIN 1-RELATED"/>
    <property type="match status" value="1"/>
</dbReference>
<accession>A0A0T6AVE5</accession>
<keyword evidence="7" id="KW-1185">Reference proteome</keyword>
<dbReference type="InterPro" id="IPR012334">
    <property type="entry name" value="Pectin_lyas_fold"/>
</dbReference>
<name>A0A0T6AVE5_9SCAR</name>
<dbReference type="Gene3D" id="2.160.20.10">
    <property type="entry name" value="Single-stranded right-handed beta-helix, Pectin lyase-like"/>
    <property type="match status" value="1"/>
</dbReference>
<proteinExistence type="predicted"/>
<dbReference type="Pfam" id="PF23762">
    <property type="entry name" value="SHCBP_N"/>
    <property type="match status" value="1"/>
</dbReference>
<dbReference type="InterPro" id="IPR057508">
    <property type="entry name" value="SHCBP-like_N"/>
</dbReference>
<dbReference type="AlphaFoldDB" id="A0A0T6AVE5"/>
<dbReference type="InterPro" id="IPR011050">
    <property type="entry name" value="Pectin_lyase_fold/virulence"/>
</dbReference>
<sequence>KTYIGVDMDQVIVFDKSLQQRLQEYLDILSGHSILSVSNIKKEWAFFLELSIDVSGWQAIWKLPRLTCELYKISFPTIVLVYVEDIYFESLEALVKVLAVQDDISLPEKHKVSLIQLWPTKTQDKSVVLNLQSTANALDILRFFYHNLITPWDYEDDDTADWLGRHLESRLRLFYDLKNGVIPRTASEHIRSLLVEARRLQARREQLEIEIGNDDDLEMSNGDGENEKVEKLMELHVRITQIKNEMEILENPLMRNVILKQQKEWASKKGDADPKCWLISETSKPKDHVNFLKQVEQFYPNESFTFAVDLAATLMELVHTNILILNKSKYHLKSVAKFESGAIIKGIYEKQDTIIESQSEDLMLDISGEVVIENITLNASTPQCCVVVRNGKLILRNCNLIGDTTSSIHQGIIVLDGSQLEMMDCDITGFATAIVGNSGSKVFIRNSKVHDVNCGAKVYENCLITVQKSSFLNCKEYGFCVETDQIIENAKKVGGFDVLESVPDINFDDLNGENNGKGDVRINSGQRIIPIKDLFTNLNLTYGGEGECDSGDDEEMEVTNEEDLNNTVIEKTESDTLLHAS</sequence>
<evidence type="ECO:0000259" key="4">
    <source>
        <dbReference type="Pfam" id="PF13229"/>
    </source>
</evidence>
<organism evidence="6 7">
    <name type="scientific">Oryctes borbonicus</name>
    <dbReference type="NCBI Taxonomy" id="1629725"/>
    <lineage>
        <taxon>Eukaryota</taxon>
        <taxon>Metazoa</taxon>
        <taxon>Ecdysozoa</taxon>
        <taxon>Arthropoda</taxon>
        <taxon>Hexapoda</taxon>
        <taxon>Insecta</taxon>
        <taxon>Pterygota</taxon>
        <taxon>Neoptera</taxon>
        <taxon>Endopterygota</taxon>
        <taxon>Coleoptera</taxon>
        <taxon>Polyphaga</taxon>
        <taxon>Scarabaeiformia</taxon>
        <taxon>Scarabaeidae</taxon>
        <taxon>Dynastinae</taxon>
        <taxon>Oryctes</taxon>
    </lineage>
</organism>
<dbReference type="Pfam" id="PF13229">
    <property type="entry name" value="Beta_helix"/>
    <property type="match status" value="1"/>
</dbReference>
<evidence type="ECO:0000259" key="5">
    <source>
        <dbReference type="Pfam" id="PF23762"/>
    </source>
</evidence>
<dbReference type="InterPro" id="IPR045140">
    <property type="entry name" value="SHCBP1-like"/>
</dbReference>
<evidence type="ECO:0000313" key="6">
    <source>
        <dbReference type="EMBL" id="KRT79168.1"/>
    </source>
</evidence>
<dbReference type="PANTHER" id="PTHR14695:SF4">
    <property type="entry name" value="PROTEIN NESSUN DORMA"/>
    <property type="match status" value="1"/>
</dbReference>
<dbReference type="SUPFAM" id="SSF51126">
    <property type="entry name" value="Pectin lyase-like"/>
    <property type="match status" value="1"/>
</dbReference>